<feature type="signal peptide" evidence="2">
    <location>
        <begin position="1"/>
        <end position="24"/>
    </location>
</feature>
<evidence type="ECO:0000313" key="3">
    <source>
        <dbReference type="EMBL" id="GGH65785.1"/>
    </source>
</evidence>
<feature type="transmembrane region" description="Helical" evidence="1">
    <location>
        <begin position="245"/>
        <end position="264"/>
    </location>
</feature>
<dbReference type="Proteomes" id="UP000627292">
    <property type="component" value="Unassembled WGS sequence"/>
</dbReference>
<evidence type="ECO:0000256" key="2">
    <source>
        <dbReference type="SAM" id="SignalP"/>
    </source>
</evidence>
<reference evidence="3" key="1">
    <citation type="journal article" date="2014" name="Int. J. Syst. Evol. Microbiol.">
        <title>Complete genome sequence of Corynebacterium casei LMG S-19264T (=DSM 44701T), isolated from a smear-ripened cheese.</title>
        <authorList>
            <consortium name="US DOE Joint Genome Institute (JGI-PGF)"/>
            <person name="Walter F."/>
            <person name="Albersmeier A."/>
            <person name="Kalinowski J."/>
            <person name="Ruckert C."/>
        </authorList>
    </citation>
    <scope>NUCLEOTIDE SEQUENCE</scope>
    <source>
        <strain evidence="3">CGMCC 1.15290</strain>
    </source>
</reference>
<protein>
    <recommendedName>
        <fullName evidence="5">Oxygen tolerance</fullName>
    </recommendedName>
</protein>
<dbReference type="RefSeq" id="WP_188951826.1">
    <property type="nucleotide sequence ID" value="NZ_BMIB01000002.1"/>
</dbReference>
<reference evidence="3" key="2">
    <citation type="submission" date="2020-09" db="EMBL/GenBank/DDBJ databases">
        <authorList>
            <person name="Sun Q."/>
            <person name="Zhou Y."/>
        </authorList>
    </citation>
    <scope>NUCLEOTIDE SEQUENCE</scope>
    <source>
        <strain evidence="3">CGMCC 1.15290</strain>
    </source>
</reference>
<gene>
    <name evidence="3" type="ORF">GCM10011379_19300</name>
</gene>
<evidence type="ECO:0000313" key="4">
    <source>
        <dbReference type="Proteomes" id="UP000627292"/>
    </source>
</evidence>
<accession>A0A917MV67</accession>
<keyword evidence="2" id="KW-0732">Signal</keyword>
<comment type="caution">
    <text evidence="3">The sequence shown here is derived from an EMBL/GenBank/DDBJ whole genome shotgun (WGS) entry which is preliminary data.</text>
</comment>
<organism evidence="3 4">
    <name type="scientific">Filimonas zeae</name>
    <dbReference type="NCBI Taxonomy" id="1737353"/>
    <lineage>
        <taxon>Bacteria</taxon>
        <taxon>Pseudomonadati</taxon>
        <taxon>Bacteroidota</taxon>
        <taxon>Chitinophagia</taxon>
        <taxon>Chitinophagales</taxon>
        <taxon>Chitinophagaceae</taxon>
        <taxon>Filimonas</taxon>
    </lineage>
</organism>
<keyword evidence="1" id="KW-0812">Transmembrane</keyword>
<dbReference type="EMBL" id="BMIB01000002">
    <property type="protein sequence ID" value="GGH65785.1"/>
    <property type="molecule type" value="Genomic_DNA"/>
</dbReference>
<dbReference type="AlphaFoldDB" id="A0A917MV67"/>
<evidence type="ECO:0008006" key="5">
    <source>
        <dbReference type="Google" id="ProtNLM"/>
    </source>
</evidence>
<keyword evidence="1" id="KW-1133">Transmembrane helix</keyword>
<feature type="chain" id="PRO_5036792790" description="Oxygen tolerance" evidence="2">
    <location>
        <begin position="25"/>
        <end position="655"/>
    </location>
</feature>
<name>A0A917MV67_9BACT</name>
<feature type="transmembrane region" description="Helical" evidence="1">
    <location>
        <begin position="595"/>
        <end position="618"/>
    </location>
</feature>
<evidence type="ECO:0000256" key="1">
    <source>
        <dbReference type="SAM" id="Phobius"/>
    </source>
</evidence>
<proteinExistence type="predicted"/>
<keyword evidence="1" id="KW-0472">Membrane</keyword>
<keyword evidence="4" id="KW-1185">Reference proteome</keyword>
<sequence length="655" mass="72414">MKKITLLLISLCCILILQAQIRFAVPDTFSIQATAQQQTLTIPLQLEKKLQKTVALKYNYPVFMQLNNCFDSIYMTSCRLMLIKGENPYLLFTIQTDQLRQPGTYKGLVAFTDRPGGTTIHVPFSLIRPFATLDTVSTVYIHISDSDIKEGNFDITETSGRSRVAALQMALWLTLPGQQQLLTFPATPYVSEANTNASLKYSLNKEAIANLPRGVTRGKIKVSAPELVAPLFVPVEITKTRSKCWIVILILAGLLAGFCIRHFLQDKKDHENAKTKLYEVMEKIRRATSNIEDSKLKKGVKTIMEELLLLTTASPGRWKARNKAIEEALNKATTDYAALKTDWETRMNIANTQLQGMSSFFEKKDREPYITTSLQEAYAKYDMAVTALSKNDAVTASARLNSIIQIATTFVTSYTQQITPLVTALGTAGQLYPSGLNVIPDLISNVLAEINRLLAQPPAPETATTSQSLLWANTLEANVQAALATICHETEKAFKAGFIADNSPQMNAFQAAYIAWSAAFSETQQNHNFSQVPAAAARLQNTWQQPQARFGGPQQAGAAPTPAVANQPDAEGYYETTILSLETIQTLQQAAAKNWWIYALLQTILLALIICMIAYKYYAPGFIGTTDELINIFLFAFAIDVTTDKVLALKSNING</sequence>